<dbReference type="Proteomes" id="UP000547058">
    <property type="component" value="Unassembled WGS sequence"/>
</dbReference>
<evidence type="ECO:0000313" key="2">
    <source>
        <dbReference type="Proteomes" id="UP000547058"/>
    </source>
</evidence>
<protein>
    <submittedName>
        <fullName evidence="1">Uncharacterized protein</fullName>
    </submittedName>
</protein>
<evidence type="ECO:0000313" key="1">
    <source>
        <dbReference type="EMBL" id="MBA8680998.1"/>
    </source>
</evidence>
<gene>
    <name evidence="1" type="ORF">H4O11_04160</name>
</gene>
<organism evidence="1 2">
    <name type="scientific">Stenotrophomonas tumulicola</name>
    <dbReference type="NCBI Taxonomy" id="1685415"/>
    <lineage>
        <taxon>Bacteria</taxon>
        <taxon>Pseudomonadati</taxon>
        <taxon>Pseudomonadota</taxon>
        <taxon>Gammaproteobacteria</taxon>
        <taxon>Lysobacterales</taxon>
        <taxon>Lysobacteraceae</taxon>
        <taxon>Stenotrophomonas</taxon>
    </lineage>
</organism>
<accession>A0A7W3FK39</accession>
<reference evidence="1 2" key="1">
    <citation type="submission" date="2020-08" db="EMBL/GenBank/DDBJ databases">
        <title>Stenotrophomonas tumulicola JCM 30961.</title>
        <authorList>
            <person name="Deng Y."/>
        </authorList>
    </citation>
    <scope>NUCLEOTIDE SEQUENCE [LARGE SCALE GENOMIC DNA]</scope>
    <source>
        <strain evidence="1 2">JCM 30961</strain>
    </source>
</reference>
<dbReference type="AlphaFoldDB" id="A0A7W3FK39"/>
<dbReference type="RefSeq" id="WP_146027615.1">
    <property type="nucleotide sequence ID" value="NZ_JACGXS010000001.1"/>
</dbReference>
<keyword evidence="2" id="KW-1185">Reference proteome</keyword>
<name>A0A7W3FK39_9GAMM</name>
<comment type="caution">
    <text evidence="1">The sequence shown here is derived from an EMBL/GenBank/DDBJ whole genome shotgun (WGS) entry which is preliminary data.</text>
</comment>
<dbReference type="EMBL" id="JACGXS010000001">
    <property type="protein sequence ID" value="MBA8680998.1"/>
    <property type="molecule type" value="Genomic_DNA"/>
</dbReference>
<sequence>MALALDLEFDPSVATYVERPRTLLVRGRDVELCFWISRKCGTESFIVFRRQAAATVPALRAEQQFCAELMEASQRAGLDLAIRKLQSILAARVANATRLELLPYVQAARRSRGISVFIDAVMTHMRRHPVSSFHAIETSLRPTFDWRDIRSATCLLVHRGDLAINFNERLRTSSSVTLGANP</sequence>
<proteinExistence type="predicted"/>